<dbReference type="Proteomes" id="UP000720189">
    <property type="component" value="Unassembled WGS sequence"/>
</dbReference>
<gene>
    <name evidence="1" type="ORF">BKA55DRAFT_296332</name>
</gene>
<dbReference type="RefSeq" id="XP_046051864.1">
    <property type="nucleotide sequence ID" value="XM_046185581.1"/>
</dbReference>
<reference evidence="1" key="1">
    <citation type="journal article" date="2021" name="Nat. Commun.">
        <title>Genetic determinants of endophytism in the Arabidopsis root mycobiome.</title>
        <authorList>
            <person name="Mesny F."/>
            <person name="Miyauchi S."/>
            <person name="Thiergart T."/>
            <person name="Pickel B."/>
            <person name="Atanasova L."/>
            <person name="Karlsson M."/>
            <person name="Huettel B."/>
            <person name="Barry K.W."/>
            <person name="Haridas S."/>
            <person name="Chen C."/>
            <person name="Bauer D."/>
            <person name="Andreopoulos W."/>
            <person name="Pangilinan J."/>
            <person name="LaButti K."/>
            <person name="Riley R."/>
            <person name="Lipzen A."/>
            <person name="Clum A."/>
            <person name="Drula E."/>
            <person name="Henrissat B."/>
            <person name="Kohler A."/>
            <person name="Grigoriev I.V."/>
            <person name="Martin F.M."/>
            <person name="Hacquard S."/>
        </authorList>
    </citation>
    <scope>NUCLEOTIDE SEQUENCE</scope>
    <source>
        <strain evidence="1">MPI-CAGE-AT-0023</strain>
    </source>
</reference>
<comment type="caution">
    <text evidence="1">The sequence shown here is derived from an EMBL/GenBank/DDBJ whole genome shotgun (WGS) entry which is preliminary data.</text>
</comment>
<evidence type="ECO:0000313" key="2">
    <source>
        <dbReference type="Proteomes" id="UP000720189"/>
    </source>
</evidence>
<keyword evidence="2" id="KW-1185">Reference proteome</keyword>
<name>A0A9P9HKP1_FUSRE</name>
<dbReference type="EMBL" id="JAGMUX010000005">
    <property type="protein sequence ID" value="KAH7259156.1"/>
    <property type="molecule type" value="Genomic_DNA"/>
</dbReference>
<protein>
    <submittedName>
        <fullName evidence="1">Uncharacterized protein</fullName>
    </submittedName>
</protein>
<organism evidence="1 2">
    <name type="scientific">Fusarium redolens</name>
    <dbReference type="NCBI Taxonomy" id="48865"/>
    <lineage>
        <taxon>Eukaryota</taxon>
        <taxon>Fungi</taxon>
        <taxon>Dikarya</taxon>
        <taxon>Ascomycota</taxon>
        <taxon>Pezizomycotina</taxon>
        <taxon>Sordariomycetes</taxon>
        <taxon>Hypocreomycetidae</taxon>
        <taxon>Hypocreales</taxon>
        <taxon>Nectriaceae</taxon>
        <taxon>Fusarium</taxon>
        <taxon>Fusarium redolens species complex</taxon>
    </lineage>
</organism>
<proteinExistence type="predicted"/>
<sequence length="137" mass="15354">MVLDSIHERFSSMITDQRDRDKHIDIKSFIEEISLSSIGLIVPNRLAAFEGQEAIPINANHIITVRFKLVDDVGFQRVLGILQLWMSGIKDSQKPPPRDDGFHTGSINIGRSLNDGRILRRAPIPPKSTSSTAFKSF</sequence>
<dbReference type="GeneID" id="70215535"/>
<dbReference type="AlphaFoldDB" id="A0A9P9HKP1"/>
<accession>A0A9P9HKP1</accession>
<evidence type="ECO:0000313" key="1">
    <source>
        <dbReference type="EMBL" id="KAH7259156.1"/>
    </source>
</evidence>